<reference evidence="1 2" key="1">
    <citation type="submission" date="2019-06" db="EMBL/GenBank/DDBJ databases">
        <title>Sulfurimonas gotlandica sp. nov., a chemoautotrophic and psychrotolerant epsilonproteobacterium isolated from a pelagic redoxcline, and an emended description of the genus Sulfurimonas.</title>
        <authorList>
            <person name="Wang S."/>
            <person name="Jiang L."/>
            <person name="Shao Z."/>
        </authorList>
    </citation>
    <scope>NUCLEOTIDE SEQUENCE [LARGE SCALE GENOMIC DNA]</scope>
    <source>
        <strain evidence="1 2">S2-6</strain>
    </source>
</reference>
<dbReference type="GO" id="GO:0006355">
    <property type="term" value="P:regulation of DNA-templated transcription"/>
    <property type="evidence" value="ECO:0007669"/>
    <property type="project" value="InterPro"/>
</dbReference>
<dbReference type="InterPro" id="IPR013321">
    <property type="entry name" value="Arc_rbn_hlx_hlx"/>
</dbReference>
<keyword evidence="2" id="KW-1185">Reference proteome</keyword>
<evidence type="ECO:0000313" key="1">
    <source>
        <dbReference type="EMBL" id="QOP42597.1"/>
    </source>
</evidence>
<dbReference type="EMBL" id="CP041235">
    <property type="protein sequence ID" value="QOP42597.1"/>
    <property type="molecule type" value="Genomic_DNA"/>
</dbReference>
<protein>
    <submittedName>
        <fullName evidence="1">DNA-binding protein</fullName>
    </submittedName>
</protein>
<dbReference type="RefSeq" id="WP_193150955.1">
    <property type="nucleotide sequence ID" value="NZ_CP041235.1"/>
</dbReference>
<dbReference type="KEGG" id="ssei:FJR45_00945"/>
<dbReference type="AlphaFoldDB" id="A0A7M1AYN0"/>
<evidence type="ECO:0000313" key="2">
    <source>
        <dbReference type="Proteomes" id="UP000593719"/>
    </source>
</evidence>
<proteinExistence type="predicted"/>
<keyword evidence="1" id="KW-0238">DNA-binding</keyword>
<organism evidence="1 2">
    <name type="scientific">Sulfurimonas sediminis</name>
    <dbReference type="NCBI Taxonomy" id="2590020"/>
    <lineage>
        <taxon>Bacteria</taxon>
        <taxon>Pseudomonadati</taxon>
        <taxon>Campylobacterota</taxon>
        <taxon>Epsilonproteobacteria</taxon>
        <taxon>Campylobacterales</taxon>
        <taxon>Sulfurimonadaceae</taxon>
        <taxon>Sulfurimonas</taxon>
    </lineage>
</organism>
<name>A0A7M1AYN0_9BACT</name>
<dbReference type="Gene3D" id="1.10.1220.10">
    <property type="entry name" value="Met repressor-like"/>
    <property type="match status" value="1"/>
</dbReference>
<sequence length="80" mass="9242">MKTITLKTDDTFFEHVTQLAKNLHLTKSELIRRSIKAYENHIKKEQLKEQIKQAALNVRQSNASISQEFSITDNDGLENV</sequence>
<gene>
    <name evidence="1" type="ORF">FJR45_00945</name>
</gene>
<dbReference type="GO" id="GO:0003677">
    <property type="term" value="F:DNA binding"/>
    <property type="evidence" value="ECO:0007669"/>
    <property type="project" value="UniProtKB-KW"/>
</dbReference>
<accession>A0A7M1AYN0</accession>
<dbReference type="Proteomes" id="UP000593719">
    <property type="component" value="Chromosome"/>
</dbReference>